<evidence type="ECO:0000256" key="1">
    <source>
        <dbReference type="SAM" id="MobiDB-lite"/>
    </source>
</evidence>
<reference evidence="2 3" key="1">
    <citation type="submission" date="2018-09" db="EMBL/GenBank/DDBJ databases">
        <title>The draft genome of Acinetobacter spp. strains.</title>
        <authorList>
            <person name="Qin J."/>
            <person name="Feng Y."/>
            <person name="Zong Z."/>
        </authorList>
    </citation>
    <scope>NUCLEOTIDE SEQUENCE [LARGE SCALE GENOMIC DNA]</scope>
    <source>
        <strain evidence="2 3">WCHAc060096</strain>
    </source>
</reference>
<organism evidence="2 3">
    <name type="scientific">Acinetobacter guerrae</name>
    <dbReference type="NCBI Taxonomy" id="1843371"/>
    <lineage>
        <taxon>Bacteria</taxon>
        <taxon>Pseudomonadati</taxon>
        <taxon>Pseudomonadota</taxon>
        <taxon>Gammaproteobacteria</taxon>
        <taxon>Moraxellales</taxon>
        <taxon>Moraxellaceae</taxon>
        <taxon>Acinetobacter</taxon>
    </lineage>
</organism>
<dbReference type="EMBL" id="RAXU01000016">
    <property type="protein sequence ID" value="RKG32216.1"/>
    <property type="molecule type" value="Genomic_DNA"/>
</dbReference>
<proteinExistence type="predicted"/>
<dbReference type="AlphaFoldDB" id="A0A3A8EFB5"/>
<feature type="compositionally biased region" description="Low complexity" evidence="1">
    <location>
        <begin position="1"/>
        <end position="19"/>
    </location>
</feature>
<name>A0A3A8EFB5_9GAMM</name>
<dbReference type="Proteomes" id="UP000269001">
    <property type="component" value="Unassembled WGS sequence"/>
</dbReference>
<gene>
    <name evidence="2" type="ORF">D7V21_12430</name>
</gene>
<protein>
    <submittedName>
        <fullName evidence="2">Uncharacterized protein</fullName>
    </submittedName>
</protein>
<evidence type="ECO:0000313" key="3">
    <source>
        <dbReference type="Proteomes" id="UP000269001"/>
    </source>
</evidence>
<feature type="region of interest" description="Disordered" evidence="1">
    <location>
        <begin position="1"/>
        <end position="20"/>
    </location>
</feature>
<accession>A0A3A8EFB5</accession>
<keyword evidence="3" id="KW-1185">Reference proteome</keyword>
<sequence length="352" mass="39603">MTSGSNNSNTGNNNSSGNTELKCDRGILLNSNLTAKSIFDDSLYSIDNLNIMQRDSSGFMETKKNGIYAEKISLSGQMLYSEYLPIYNLSLTEIETDEQSKPVDYNLNSSGLYTTKTYQKQNNGWPLGYLTTSSNLKLSLASFNDKCNFSVNKLDYTFESIDLSGKKIKDILPNNILTSYPKAVEYTYINDQVGNILKREDKALNNLMNSTDTFPQGSIVYLPKSAIYDDNQFSFSEDNVTNNQTLDEWFNELYGKSSYKYKHDKVGGLNVIYSVDSNGNAVFSFGADPAIEKDGKIYDGEWSIKGDILSPTYGLQNSNTPDYINYETPSEHALFNKTAYEFISAQIQTYYK</sequence>
<comment type="caution">
    <text evidence="2">The sequence shown here is derived from an EMBL/GenBank/DDBJ whole genome shotgun (WGS) entry which is preliminary data.</text>
</comment>
<evidence type="ECO:0000313" key="2">
    <source>
        <dbReference type="EMBL" id="RKG32216.1"/>
    </source>
</evidence>